<keyword evidence="8" id="KW-1185">Reference proteome</keyword>
<proteinExistence type="inferred from homology"/>
<dbReference type="PANTHER" id="PTHR10961">
    <property type="entry name" value="PEROXISOMAL SARCOSINE OXIDASE"/>
    <property type="match status" value="1"/>
</dbReference>
<dbReference type="Pfam" id="PF01266">
    <property type="entry name" value="DAO"/>
    <property type="match status" value="1"/>
</dbReference>
<dbReference type="EMBL" id="CALNXI010000716">
    <property type="protein sequence ID" value="CAH3039376.1"/>
    <property type="molecule type" value="Genomic_DNA"/>
</dbReference>
<dbReference type="InterPro" id="IPR036188">
    <property type="entry name" value="FAD/NAD-bd_sf"/>
</dbReference>
<accession>A0ABN8N221</accession>
<evidence type="ECO:0000256" key="5">
    <source>
        <dbReference type="ARBA" id="ARBA00023002"/>
    </source>
</evidence>
<feature type="domain" description="FAD dependent oxidoreductase" evidence="6">
    <location>
        <begin position="21"/>
        <end position="385"/>
    </location>
</feature>
<evidence type="ECO:0000256" key="2">
    <source>
        <dbReference type="ARBA" id="ARBA00010989"/>
    </source>
</evidence>
<dbReference type="InterPro" id="IPR006076">
    <property type="entry name" value="FAD-dep_OxRdtase"/>
</dbReference>
<comment type="cofactor">
    <cofactor evidence="1">
        <name>FAD</name>
        <dbReference type="ChEBI" id="CHEBI:57692"/>
    </cofactor>
</comment>
<keyword evidence="4" id="KW-0274">FAD</keyword>
<dbReference type="PANTHER" id="PTHR10961:SF46">
    <property type="entry name" value="PEROXISOMAL SARCOSINE OXIDASE"/>
    <property type="match status" value="1"/>
</dbReference>
<protein>
    <recommendedName>
        <fullName evidence="6">FAD dependent oxidoreductase domain-containing protein</fullName>
    </recommendedName>
</protein>
<evidence type="ECO:0000256" key="1">
    <source>
        <dbReference type="ARBA" id="ARBA00001974"/>
    </source>
</evidence>
<evidence type="ECO:0000313" key="8">
    <source>
        <dbReference type="Proteomes" id="UP001159427"/>
    </source>
</evidence>
<dbReference type="InterPro" id="IPR045170">
    <property type="entry name" value="MTOX"/>
</dbReference>
<evidence type="ECO:0000259" key="6">
    <source>
        <dbReference type="Pfam" id="PF01266"/>
    </source>
</evidence>
<gene>
    <name evidence="7" type="ORF">PEVE_00039939</name>
</gene>
<name>A0ABN8N221_9CNID</name>
<organism evidence="7 8">
    <name type="scientific">Porites evermanni</name>
    <dbReference type="NCBI Taxonomy" id="104178"/>
    <lineage>
        <taxon>Eukaryota</taxon>
        <taxon>Metazoa</taxon>
        <taxon>Cnidaria</taxon>
        <taxon>Anthozoa</taxon>
        <taxon>Hexacorallia</taxon>
        <taxon>Scleractinia</taxon>
        <taxon>Fungiina</taxon>
        <taxon>Poritidae</taxon>
        <taxon>Porites</taxon>
    </lineage>
</organism>
<evidence type="ECO:0000256" key="3">
    <source>
        <dbReference type="ARBA" id="ARBA00022630"/>
    </source>
</evidence>
<reference evidence="7 8" key="1">
    <citation type="submission" date="2022-05" db="EMBL/GenBank/DDBJ databases">
        <authorList>
            <consortium name="Genoscope - CEA"/>
            <person name="William W."/>
        </authorList>
    </citation>
    <scope>NUCLEOTIDE SEQUENCE [LARGE SCALE GENOMIC DNA]</scope>
</reference>
<dbReference type="SUPFAM" id="SSF51905">
    <property type="entry name" value="FAD/NAD(P)-binding domain"/>
    <property type="match status" value="1"/>
</dbReference>
<keyword evidence="3" id="KW-0285">Flavoprotein</keyword>
<dbReference type="Proteomes" id="UP001159427">
    <property type="component" value="Unassembled WGS sequence"/>
</dbReference>
<dbReference type="SUPFAM" id="SSF54373">
    <property type="entry name" value="FAD-linked reductases, C-terminal domain"/>
    <property type="match status" value="1"/>
</dbReference>
<dbReference type="Gene3D" id="3.50.50.60">
    <property type="entry name" value="FAD/NAD(P)-binding domain"/>
    <property type="match status" value="1"/>
</dbReference>
<keyword evidence="5" id="KW-0560">Oxidoreductase</keyword>
<dbReference type="NCBIfam" id="NF008425">
    <property type="entry name" value="PRK11259.1"/>
    <property type="match status" value="1"/>
</dbReference>
<evidence type="ECO:0000313" key="7">
    <source>
        <dbReference type="EMBL" id="CAH3039376.1"/>
    </source>
</evidence>
<sequence length="413" mass="45737">MLKSYGKIAVVEKMCSNSTYDVCVIGAGVVGSSTAHYLASRGQNTLLLEQFPLPHWRGSSHGQTRIIRGSYEESYYTKMVVEAQKMWKEIEEKAQQQILVPNVGMLTVEKGPGKGLDQIVSSLVKAGENFQVLSNKKLKEKFPELSFSPHYSAVLETSAGVLKADKCLRVLQEQFLEFGGTLKDGETVAEVWPGETVTIKTNNNLFTAKKVIITAGPWTNKLLKPLGITLPLRPQLAVVVYWKTKEPGKYSLKSGFPNFYDCSASDGRKLYGIPSSEYPNMFKFGCTGLCTIPDLCKEIDPDARDNDRALVEMHIQRIRGYVQDHLPHLDYRQPAIVETCIYTLTPDGNYVLDKHPKFSNVIVGAGFSAHGFKLGPVSGKILAQLAMGETPAYDLSPFRISRFKTSIGQKASL</sequence>
<comment type="caution">
    <text evidence="7">The sequence shown here is derived from an EMBL/GenBank/DDBJ whole genome shotgun (WGS) entry which is preliminary data.</text>
</comment>
<comment type="similarity">
    <text evidence="2">Belongs to the MSOX/MTOX family.</text>
</comment>
<dbReference type="Gene3D" id="3.30.9.10">
    <property type="entry name" value="D-Amino Acid Oxidase, subunit A, domain 2"/>
    <property type="match status" value="1"/>
</dbReference>
<evidence type="ECO:0000256" key="4">
    <source>
        <dbReference type="ARBA" id="ARBA00022827"/>
    </source>
</evidence>